<comment type="caution">
    <text evidence="1">The sequence shown here is derived from an EMBL/GenBank/DDBJ whole genome shotgun (WGS) entry which is preliminary data.</text>
</comment>
<proteinExistence type="predicted"/>
<evidence type="ECO:0000313" key="2">
    <source>
        <dbReference type="Proteomes" id="UP001054945"/>
    </source>
</evidence>
<name>A0AAV4SYP7_CAEEX</name>
<gene>
    <name evidence="1" type="ORF">CEXT_408551</name>
</gene>
<organism evidence="1 2">
    <name type="scientific">Caerostris extrusa</name>
    <name type="common">Bark spider</name>
    <name type="synonym">Caerostris bankana</name>
    <dbReference type="NCBI Taxonomy" id="172846"/>
    <lineage>
        <taxon>Eukaryota</taxon>
        <taxon>Metazoa</taxon>
        <taxon>Ecdysozoa</taxon>
        <taxon>Arthropoda</taxon>
        <taxon>Chelicerata</taxon>
        <taxon>Arachnida</taxon>
        <taxon>Araneae</taxon>
        <taxon>Araneomorphae</taxon>
        <taxon>Entelegynae</taxon>
        <taxon>Araneoidea</taxon>
        <taxon>Araneidae</taxon>
        <taxon>Caerostris</taxon>
    </lineage>
</organism>
<protein>
    <submittedName>
        <fullName evidence="1">Uncharacterized protein</fullName>
    </submittedName>
</protein>
<sequence length="87" mass="9903">MSINLIQSYISETATEIEPITGFESQVVVAHLHNPKRGIESQVVVTHVHILDISVNSNCNRARKWIRIVGFEEFGLFEQVDSVRKIK</sequence>
<evidence type="ECO:0000313" key="1">
    <source>
        <dbReference type="EMBL" id="GIY36738.1"/>
    </source>
</evidence>
<dbReference type="Proteomes" id="UP001054945">
    <property type="component" value="Unassembled WGS sequence"/>
</dbReference>
<dbReference type="EMBL" id="BPLR01010082">
    <property type="protein sequence ID" value="GIY36738.1"/>
    <property type="molecule type" value="Genomic_DNA"/>
</dbReference>
<dbReference type="AlphaFoldDB" id="A0AAV4SYP7"/>
<keyword evidence="2" id="KW-1185">Reference proteome</keyword>
<reference evidence="1 2" key="1">
    <citation type="submission" date="2021-06" db="EMBL/GenBank/DDBJ databases">
        <title>Caerostris extrusa draft genome.</title>
        <authorList>
            <person name="Kono N."/>
            <person name="Arakawa K."/>
        </authorList>
    </citation>
    <scope>NUCLEOTIDE SEQUENCE [LARGE SCALE GENOMIC DNA]</scope>
</reference>
<accession>A0AAV4SYP7</accession>